<dbReference type="PROSITE" id="PS50089">
    <property type="entry name" value="ZF_RING_2"/>
    <property type="match status" value="1"/>
</dbReference>
<evidence type="ECO:0000313" key="10">
    <source>
        <dbReference type="EMBL" id="KAJ4487304.1"/>
    </source>
</evidence>
<feature type="compositionally biased region" description="Acidic residues" evidence="7">
    <location>
        <begin position="569"/>
        <end position="581"/>
    </location>
</feature>
<evidence type="ECO:0000256" key="1">
    <source>
        <dbReference type="ARBA" id="ARBA00022679"/>
    </source>
</evidence>
<dbReference type="Proteomes" id="UP001150238">
    <property type="component" value="Unassembled WGS sequence"/>
</dbReference>
<evidence type="ECO:0000256" key="5">
    <source>
        <dbReference type="ARBA" id="ARBA00022833"/>
    </source>
</evidence>
<dbReference type="SUPFAM" id="SSF57850">
    <property type="entry name" value="RING/U-box"/>
    <property type="match status" value="1"/>
</dbReference>
<feature type="compositionally biased region" description="Polar residues" evidence="7">
    <location>
        <begin position="512"/>
        <end position="522"/>
    </location>
</feature>
<evidence type="ECO:0000259" key="8">
    <source>
        <dbReference type="PROSITE" id="PS50006"/>
    </source>
</evidence>
<keyword evidence="5" id="KW-0862">Zinc</keyword>
<feature type="region of interest" description="Disordered" evidence="7">
    <location>
        <begin position="1"/>
        <end position="100"/>
    </location>
</feature>
<dbReference type="GO" id="GO:0008270">
    <property type="term" value="F:zinc ion binding"/>
    <property type="evidence" value="ECO:0007669"/>
    <property type="project" value="UniProtKB-KW"/>
</dbReference>
<evidence type="ECO:0000313" key="11">
    <source>
        <dbReference type="Proteomes" id="UP001150238"/>
    </source>
</evidence>
<dbReference type="PANTHER" id="PTHR15067:SF7">
    <property type="entry name" value="E3 UBIQUITIN-PROTEIN LIGASE DMA1-RELATED"/>
    <property type="match status" value="1"/>
</dbReference>
<feature type="region of interest" description="Disordered" evidence="7">
    <location>
        <begin position="490"/>
        <end position="581"/>
    </location>
</feature>
<feature type="region of interest" description="Disordered" evidence="7">
    <location>
        <begin position="204"/>
        <end position="224"/>
    </location>
</feature>
<evidence type="ECO:0000256" key="7">
    <source>
        <dbReference type="SAM" id="MobiDB-lite"/>
    </source>
</evidence>
<dbReference type="GO" id="GO:0000151">
    <property type="term" value="C:ubiquitin ligase complex"/>
    <property type="evidence" value="ECO:0007669"/>
    <property type="project" value="TreeGrafter"/>
</dbReference>
<organism evidence="10 11">
    <name type="scientific">Lentinula lateritia</name>
    <dbReference type="NCBI Taxonomy" id="40482"/>
    <lineage>
        <taxon>Eukaryota</taxon>
        <taxon>Fungi</taxon>
        <taxon>Dikarya</taxon>
        <taxon>Basidiomycota</taxon>
        <taxon>Agaricomycotina</taxon>
        <taxon>Agaricomycetes</taxon>
        <taxon>Agaricomycetidae</taxon>
        <taxon>Agaricales</taxon>
        <taxon>Marasmiineae</taxon>
        <taxon>Omphalotaceae</taxon>
        <taxon>Lentinula</taxon>
    </lineage>
</organism>
<evidence type="ECO:0000256" key="4">
    <source>
        <dbReference type="ARBA" id="ARBA00022786"/>
    </source>
</evidence>
<dbReference type="InterPro" id="IPR013083">
    <property type="entry name" value="Znf_RING/FYVE/PHD"/>
</dbReference>
<evidence type="ECO:0000256" key="2">
    <source>
        <dbReference type="ARBA" id="ARBA00022723"/>
    </source>
</evidence>
<dbReference type="SMART" id="SM00240">
    <property type="entry name" value="FHA"/>
    <property type="match status" value="1"/>
</dbReference>
<gene>
    <name evidence="10" type="ORF">C8J55DRAFT_558373</name>
</gene>
<feature type="compositionally biased region" description="Low complexity" evidence="7">
    <location>
        <begin position="492"/>
        <end position="506"/>
    </location>
</feature>
<feature type="compositionally biased region" description="Polar residues" evidence="7">
    <location>
        <begin position="28"/>
        <end position="40"/>
    </location>
</feature>
<dbReference type="InterPro" id="IPR001841">
    <property type="entry name" value="Znf_RING"/>
</dbReference>
<feature type="domain" description="RING-type" evidence="9">
    <location>
        <begin position="365"/>
        <end position="409"/>
    </location>
</feature>
<dbReference type="GO" id="GO:0016567">
    <property type="term" value="P:protein ubiquitination"/>
    <property type="evidence" value="ECO:0007669"/>
    <property type="project" value="TreeGrafter"/>
</dbReference>
<name>A0A9W9DV00_9AGAR</name>
<feature type="domain" description="FHA" evidence="8">
    <location>
        <begin position="200"/>
        <end position="278"/>
    </location>
</feature>
<keyword evidence="1" id="KW-0808">Transferase</keyword>
<keyword evidence="2" id="KW-0479">Metal-binding</keyword>
<evidence type="ECO:0000256" key="6">
    <source>
        <dbReference type="PROSITE-ProRule" id="PRU00175"/>
    </source>
</evidence>
<dbReference type="Pfam" id="PF00498">
    <property type="entry name" value="FHA"/>
    <property type="match status" value="1"/>
</dbReference>
<accession>A0A9W9DV00</accession>
<dbReference type="EMBL" id="JANVFS010000009">
    <property type="protein sequence ID" value="KAJ4487304.1"/>
    <property type="molecule type" value="Genomic_DNA"/>
</dbReference>
<comment type="caution">
    <text evidence="10">The sequence shown here is derived from an EMBL/GenBank/DDBJ whole genome shotgun (WGS) entry which is preliminary data.</text>
</comment>
<dbReference type="SMART" id="SM00184">
    <property type="entry name" value="RING"/>
    <property type="match status" value="1"/>
</dbReference>
<sequence>MDPPFVSSDSPPLRSTILGSFLGRGRPRNSSQSHANATSPNPDPLRRETSPSPNPPSPSGQATSSINHRRGRPAGPGNATSAVSAEVGNGVQPSTSAPGAGLAFSMLRRRRSAGTMANANNVNTAGAPAVPTGVPSRPPTAPSASATNLRSISTNAAANRIPASLNSPPHRLRLVPHLESRRSLRFDAITRDMRVGDPALRIGRFTDRSGNNPHGGGVNNNNPNSFKLAFKSKVVSRAHAELWTETSSPSSAASPANVKFFIKDTKSSSGTFLNHVRLSPANTESRPFQIKDGDILQLGVDYQGGSEDIYKSVKIRVEIGREWQSGANKFNTTAIKNLKSLAQAVSGVTGTSGPGKSKSAGLPDCCICLFPIAINQALFISPCSHTFHFKCIRPMVEAHFPSWSCPLCRSFADLEEDVEVEAEMDYDIEEKDEDADVELEADGMEADGIAAQPNGAAVLGAPIAEDDDSAVEEMSDDPDLHAAIAASRVTANNSNSTNPSPHSNNPFLNMVNGRSPNFSSSAREPRDGAETEVESDHIGGSTLRPARNQRRGHGRNPSAQLVDPIATEGMDEEQDEDGRENDVEMLVDADGQPDHDLQAHPRVGHAEADAMNHDEDMEFGGVAEVRDDAELEGRSSGSGMSGEGDAAVGAAGAKRKR</sequence>
<dbReference type="PROSITE" id="PS50006">
    <property type="entry name" value="FHA_DOMAIN"/>
    <property type="match status" value="1"/>
</dbReference>
<dbReference type="PANTHER" id="PTHR15067">
    <property type="entry name" value="E3 UBIQUITIN-PROTEIN LIGASE RNF8"/>
    <property type="match status" value="1"/>
</dbReference>
<keyword evidence="3 6" id="KW-0863">Zinc-finger</keyword>
<dbReference type="Pfam" id="PF17123">
    <property type="entry name" value="zf-RING_11"/>
    <property type="match status" value="1"/>
</dbReference>
<evidence type="ECO:0000259" key="9">
    <source>
        <dbReference type="PROSITE" id="PS50089"/>
    </source>
</evidence>
<dbReference type="Gene3D" id="2.60.200.20">
    <property type="match status" value="1"/>
</dbReference>
<feature type="region of interest" description="Disordered" evidence="7">
    <location>
        <begin position="117"/>
        <end position="147"/>
    </location>
</feature>
<dbReference type="GO" id="GO:0032153">
    <property type="term" value="C:cell division site"/>
    <property type="evidence" value="ECO:0007669"/>
    <property type="project" value="TreeGrafter"/>
</dbReference>
<reference evidence="10" key="1">
    <citation type="submission" date="2022-08" db="EMBL/GenBank/DDBJ databases">
        <authorList>
            <consortium name="DOE Joint Genome Institute"/>
            <person name="Min B."/>
            <person name="Riley R."/>
            <person name="Sierra-Patev S."/>
            <person name="Naranjo-Ortiz M."/>
            <person name="Looney B."/>
            <person name="Konkel Z."/>
            <person name="Slot J.C."/>
            <person name="Sakamoto Y."/>
            <person name="Steenwyk J.L."/>
            <person name="Rokas A."/>
            <person name="Carro J."/>
            <person name="Camarero S."/>
            <person name="Ferreira P."/>
            <person name="Molpeceres G."/>
            <person name="Ruiz-Duenas F.J."/>
            <person name="Serrano A."/>
            <person name="Henrissat B."/>
            <person name="Drula E."/>
            <person name="Hughes K.W."/>
            <person name="Mata J.L."/>
            <person name="Ishikawa N.K."/>
            <person name="Vargas-Isla R."/>
            <person name="Ushijima S."/>
            <person name="Smith C.A."/>
            <person name="Ahrendt S."/>
            <person name="Andreopoulos W."/>
            <person name="He G."/>
            <person name="Labutti K."/>
            <person name="Lipzen A."/>
            <person name="Ng V."/>
            <person name="Sandor L."/>
            <person name="Barry K."/>
            <person name="Martinez A.T."/>
            <person name="Xiao Y."/>
            <person name="Gibbons J.G."/>
            <person name="Terashima K."/>
            <person name="Hibbett D.S."/>
            <person name="Grigoriev I.V."/>
        </authorList>
    </citation>
    <scope>NUCLEOTIDE SEQUENCE</scope>
    <source>
        <strain evidence="10">Sp2 HRB7682 ss15</strain>
    </source>
</reference>
<dbReference type="CDD" id="cd16458">
    <property type="entry name" value="RING-H2_Dmap-like"/>
    <property type="match status" value="1"/>
</dbReference>
<dbReference type="AlphaFoldDB" id="A0A9W9DV00"/>
<feature type="compositionally biased region" description="Low complexity" evidence="7">
    <location>
        <begin position="634"/>
        <end position="657"/>
    </location>
</feature>
<feature type="compositionally biased region" description="Basic and acidic residues" evidence="7">
    <location>
        <begin position="523"/>
        <end position="537"/>
    </location>
</feature>
<dbReference type="Gene3D" id="3.30.40.10">
    <property type="entry name" value="Zinc/RING finger domain, C3HC4 (zinc finger)"/>
    <property type="match status" value="1"/>
</dbReference>
<dbReference type="GO" id="GO:0006511">
    <property type="term" value="P:ubiquitin-dependent protein catabolic process"/>
    <property type="evidence" value="ECO:0007669"/>
    <property type="project" value="TreeGrafter"/>
</dbReference>
<dbReference type="GO" id="GO:0061630">
    <property type="term" value="F:ubiquitin protein ligase activity"/>
    <property type="evidence" value="ECO:0007669"/>
    <property type="project" value="TreeGrafter"/>
</dbReference>
<dbReference type="InterPro" id="IPR008984">
    <property type="entry name" value="SMAD_FHA_dom_sf"/>
</dbReference>
<evidence type="ECO:0008006" key="12">
    <source>
        <dbReference type="Google" id="ProtNLM"/>
    </source>
</evidence>
<dbReference type="InterPro" id="IPR042823">
    <property type="entry name" value="Dma1/Dma2_RING-H2"/>
</dbReference>
<dbReference type="GO" id="GO:0005829">
    <property type="term" value="C:cytosol"/>
    <property type="evidence" value="ECO:0007669"/>
    <property type="project" value="TreeGrafter"/>
</dbReference>
<keyword evidence="4" id="KW-0833">Ubl conjugation pathway</keyword>
<evidence type="ECO:0000256" key="3">
    <source>
        <dbReference type="ARBA" id="ARBA00022771"/>
    </source>
</evidence>
<feature type="region of interest" description="Disordered" evidence="7">
    <location>
        <begin position="628"/>
        <end position="657"/>
    </location>
</feature>
<dbReference type="InterPro" id="IPR000253">
    <property type="entry name" value="FHA_dom"/>
</dbReference>
<reference evidence="10" key="2">
    <citation type="journal article" date="2023" name="Proc. Natl. Acad. Sci. U.S.A.">
        <title>A global phylogenomic analysis of the shiitake genus Lentinula.</title>
        <authorList>
            <person name="Sierra-Patev S."/>
            <person name="Min B."/>
            <person name="Naranjo-Ortiz M."/>
            <person name="Looney B."/>
            <person name="Konkel Z."/>
            <person name="Slot J.C."/>
            <person name="Sakamoto Y."/>
            <person name="Steenwyk J.L."/>
            <person name="Rokas A."/>
            <person name="Carro J."/>
            <person name="Camarero S."/>
            <person name="Ferreira P."/>
            <person name="Molpeceres G."/>
            <person name="Ruiz-Duenas F.J."/>
            <person name="Serrano A."/>
            <person name="Henrissat B."/>
            <person name="Drula E."/>
            <person name="Hughes K.W."/>
            <person name="Mata J.L."/>
            <person name="Ishikawa N.K."/>
            <person name="Vargas-Isla R."/>
            <person name="Ushijima S."/>
            <person name="Smith C.A."/>
            <person name="Donoghue J."/>
            <person name="Ahrendt S."/>
            <person name="Andreopoulos W."/>
            <person name="He G."/>
            <person name="LaButti K."/>
            <person name="Lipzen A."/>
            <person name="Ng V."/>
            <person name="Riley R."/>
            <person name="Sandor L."/>
            <person name="Barry K."/>
            <person name="Martinez A.T."/>
            <person name="Xiao Y."/>
            <person name="Gibbons J.G."/>
            <person name="Terashima K."/>
            <person name="Grigoriev I.V."/>
            <person name="Hibbett D."/>
        </authorList>
    </citation>
    <scope>NUCLEOTIDE SEQUENCE</scope>
    <source>
        <strain evidence="10">Sp2 HRB7682 ss15</strain>
    </source>
</reference>
<protein>
    <recommendedName>
        <fullName evidence="12">SMAD/FHA domain-containing protein</fullName>
    </recommendedName>
</protein>
<dbReference type="SUPFAM" id="SSF49879">
    <property type="entry name" value="SMAD/FHA domain"/>
    <property type="match status" value="1"/>
</dbReference>
<proteinExistence type="predicted"/>